<organism evidence="2 3">
    <name type="scientific">Linum trigynum</name>
    <dbReference type="NCBI Taxonomy" id="586398"/>
    <lineage>
        <taxon>Eukaryota</taxon>
        <taxon>Viridiplantae</taxon>
        <taxon>Streptophyta</taxon>
        <taxon>Embryophyta</taxon>
        <taxon>Tracheophyta</taxon>
        <taxon>Spermatophyta</taxon>
        <taxon>Magnoliopsida</taxon>
        <taxon>eudicotyledons</taxon>
        <taxon>Gunneridae</taxon>
        <taxon>Pentapetalae</taxon>
        <taxon>rosids</taxon>
        <taxon>fabids</taxon>
        <taxon>Malpighiales</taxon>
        <taxon>Linaceae</taxon>
        <taxon>Linum</taxon>
    </lineage>
</organism>
<proteinExistence type="predicted"/>
<feature type="domain" description="MULE transposase" evidence="1">
    <location>
        <begin position="191"/>
        <end position="263"/>
    </location>
</feature>
<keyword evidence="3" id="KW-1185">Reference proteome</keyword>
<accession>A0AAV2EAC4</accession>
<dbReference type="PANTHER" id="PTHR31973:SF189">
    <property type="entry name" value="TRANSPOSASE, MUDR, PLANT, MULE TRANSPOSASE DOMAIN PROTEIN-RELATED"/>
    <property type="match status" value="1"/>
</dbReference>
<protein>
    <recommendedName>
        <fullName evidence="1">MULE transposase domain-containing protein</fullName>
    </recommendedName>
</protein>
<evidence type="ECO:0000313" key="2">
    <source>
        <dbReference type="EMBL" id="CAL1382911.1"/>
    </source>
</evidence>
<dbReference type="InterPro" id="IPR018289">
    <property type="entry name" value="MULE_transposase_dom"/>
</dbReference>
<dbReference type="AlphaFoldDB" id="A0AAV2EAC4"/>
<gene>
    <name evidence="2" type="ORF">LTRI10_LOCUS24212</name>
</gene>
<sequence length="269" mass="31651">MTFNDILEARGARDHAVKDNKDVKIKKNEPKRFRVTYKWPRCSFVFYASFTKKAQRLQLKTFKVHNCPIHFKNKWISPTIIVVKYKRRMRTDPRWKLRDIKQTIKEEMGVDVTTMLCSRAKSIVMYKTQGCYTQEYSLLWTYAEEIRRRNEGSTVKIMVDRHNPGQQPLFKRMYICIDALKKGFLEGCRKIIVLDGCFLKGLCKGEILAAIGRDANDQLYLVAWCVVEVESRDSWDWFLRQLQDDLNIESGIGWSFISDQMKELVLAIA</sequence>
<dbReference type="EMBL" id="OZ034817">
    <property type="protein sequence ID" value="CAL1382911.1"/>
    <property type="molecule type" value="Genomic_DNA"/>
</dbReference>
<dbReference type="Proteomes" id="UP001497516">
    <property type="component" value="Chromosome 4"/>
</dbReference>
<evidence type="ECO:0000259" key="1">
    <source>
        <dbReference type="Pfam" id="PF10551"/>
    </source>
</evidence>
<name>A0AAV2EAC4_9ROSI</name>
<dbReference type="Pfam" id="PF10551">
    <property type="entry name" value="MULE"/>
    <property type="match status" value="1"/>
</dbReference>
<evidence type="ECO:0000313" key="3">
    <source>
        <dbReference type="Proteomes" id="UP001497516"/>
    </source>
</evidence>
<reference evidence="2 3" key="1">
    <citation type="submission" date="2024-04" db="EMBL/GenBank/DDBJ databases">
        <authorList>
            <person name="Fracassetti M."/>
        </authorList>
    </citation>
    <scope>NUCLEOTIDE SEQUENCE [LARGE SCALE GENOMIC DNA]</scope>
</reference>
<dbReference type="PANTHER" id="PTHR31973">
    <property type="entry name" value="POLYPROTEIN, PUTATIVE-RELATED"/>
    <property type="match status" value="1"/>
</dbReference>